<dbReference type="PIRSF" id="PIRSF000109">
    <property type="entry name" value="6PGD"/>
    <property type="match status" value="1"/>
</dbReference>
<dbReference type="InterPro" id="IPR006114">
    <property type="entry name" value="6PGDH_C"/>
</dbReference>
<proteinExistence type="inferred from homology"/>
<gene>
    <name evidence="17" type="ORF">MYP_3720</name>
</gene>
<dbReference type="EC" id="1.1.1.44" evidence="5 12"/>
<dbReference type="Gene3D" id="3.40.50.720">
    <property type="entry name" value="NAD(P)-binding Rossmann-like Domain"/>
    <property type="match status" value="1"/>
</dbReference>
<evidence type="ECO:0000256" key="12">
    <source>
        <dbReference type="PIRNR" id="PIRNR000109"/>
    </source>
</evidence>
<dbReference type="SUPFAM" id="SSF48179">
    <property type="entry name" value="6-phosphogluconate dehydrogenase C-terminal domain-like"/>
    <property type="match status" value="1"/>
</dbReference>
<evidence type="ECO:0000256" key="13">
    <source>
        <dbReference type="PIRSR" id="PIRSR000109-1"/>
    </source>
</evidence>
<feature type="active site" description="Proton donor" evidence="13">
    <location>
        <position position="197"/>
    </location>
</feature>
<organism evidence="17 18">
    <name type="scientific">Sporocytophaga myxococcoides</name>
    <dbReference type="NCBI Taxonomy" id="153721"/>
    <lineage>
        <taxon>Bacteria</taxon>
        <taxon>Pseudomonadati</taxon>
        <taxon>Bacteroidota</taxon>
        <taxon>Cytophagia</taxon>
        <taxon>Cytophagales</taxon>
        <taxon>Cytophagaceae</taxon>
        <taxon>Sporocytophaga</taxon>
    </lineage>
</organism>
<dbReference type="GO" id="GO:0004616">
    <property type="term" value="F:phosphogluconate dehydrogenase (decarboxylating) activity"/>
    <property type="evidence" value="ECO:0007669"/>
    <property type="project" value="UniProtKB-EC"/>
</dbReference>
<evidence type="ECO:0000256" key="5">
    <source>
        <dbReference type="ARBA" id="ARBA00013011"/>
    </source>
</evidence>
<keyword evidence="7 12" id="KW-0521">NADP</keyword>
<comment type="catalytic activity">
    <reaction evidence="11 12 15">
        <text>6-phospho-D-gluconate + NADP(+) = D-ribulose 5-phosphate + CO2 + NADPH</text>
        <dbReference type="Rhea" id="RHEA:10116"/>
        <dbReference type="ChEBI" id="CHEBI:16526"/>
        <dbReference type="ChEBI" id="CHEBI:57783"/>
        <dbReference type="ChEBI" id="CHEBI:58121"/>
        <dbReference type="ChEBI" id="CHEBI:58349"/>
        <dbReference type="ChEBI" id="CHEBI:58759"/>
        <dbReference type="EC" id="1.1.1.44"/>
    </reaction>
</comment>
<evidence type="ECO:0000256" key="14">
    <source>
        <dbReference type="PIRSR" id="PIRSR000109-2"/>
    </source>
</evidence>
<keyword evidence="18" id="KW-1185">Reference proteome</keyword>
<dbReference type="PRINTS" id="PR00076">
    <property type="entry name" value="6PGDHDRGNASE"/>
</dbReference>
<comment type="pathway">
    <text evidence="2 12 15">Carbohydrate degradation; pentose phosphate pathway; D-ribulose 5-phosphate from D-glucose 6-phosphate (oxidative stage): step 3/3.</text>
</comment>
<dbReference type="UniPathway" id="UPA00115">
    <property type="reaction ID" value="UER00410"/>
</dbReference>
<feature type="binding site" description="in other chain" evidence="14">
    <location>
        <position position="109"/>
    </location>
    <ligand>
        <name>substrate</name>
        <note>ligand shared between dimeric partners</note>
    </ligand>
</feature>
<dbReference type="EMBL" id="BBLT01000008">
    <property type="protein sequence ID" value="GAL86491.1"/>
    <property type="molecule type" value="Genomic_DNA"/>
</dbReference>
<evidence type="ECO:0000256" key="15">
    <source>
        <dbReference type="RuleBase" id="RU000485"/>
    </source>
</evidence>
<evidence type="ECO:0000256" key="2">
    <source>
        <dbReference type="ARBA" id="ARBA00004874"/>
    </source>
</evidence>
<comment type="subunit">
    <text evidence="4 12">Homodimer.</text>
</comment>
<feature type="binding site" description="in other chain" evidence="14">
    <location>
        <begin position="135"/>
        <end position="137"/>
    </location>
    <ligand>
        <name>substrate</name>
        <note>ligand shared between dimeric partners</note>
    </ligand>
</feature>
<dbReference type="GO" id="GO:0006098">
    <property type="term" value="P:pentose-phosphate shunt"/>
    <property type="evidence" value="ECO:0007669"/>
    <property type="project" value="UniProtKB-UniPathway"/>
</dbReference>
<sequence>MNSLSQIGVIGLGVMGKSLALNLAEKGITVSVFNRHLPGSEENIAVNFVTEQSTKGTMCGYDDLKAFVNSLENPKKILLMIQAGSAVDQQLTQLVPLLDKDDIIIDGGNSFYKDTNKRTKQLNEAGIYFIGAGISGGEEGARKGPSIMPGGNKDAYEKISHYLELIAAKDKQGTPCISYIGNEGAGHFVKMVHNGIEYAEMQILTEVYFLLRYYSHYPPEKIADLFTQWQQEGLNSYLLEITITILRKKEDGVLLLDKILDKAAQKGTGGWSTTAAMDLGVPFSTVSEAVMARALSSIKSYRQQVSATYNNHSETNSISRDPHSDKIKNAYKAARIINHETGFHLLKEASAQYQWDLNLSEIARLWTNGCIIRSELMEQIANIFLSENSIILAPSFIKEIKDAQNDFTYIVSQGLTNNIALPVLSSALNYYLGLKTLNSGANLIQAQRDYFGAHTYQRIDNHDKYFHTQWNN</sequence>
<feature type="binding site" evidence="14">
    <location>
        <position position="454"/>
    </location>
    <ligand>
        <name>substrate</name>
        <note>ligand shared between dimeric partners</note>
    </ligand>
</feature>
<dbReference type="InterPro" id="IPR006184">
    <property type="entry name" value="6PGdom_BS"/>
</dbReference>
<dbReference type="NCBIfam" id="TIGR00873">
    <property type="entry name" value="gnd"/>
    <property type="match status" value="1"/>
</dbReference>
<dbReference type="RefSeq" id="WP_231570068.1">
    <property type="nucleotide sequence ID" value="NZ_BBLT01000008.1"/>
</dbReference>
<protein>
    <recommendedName>
        <fullName evidence="6 12">6-phosphogluconate dehydrogenase, decarboxylating</fullName>
        <ecNumber evidence="5 12">1.1.1.44</ecNumber>
    </recommendedName>
</protein>
<evidence type="ECO:0000256" key="10">
    <source>
        <dbReference type="ARBA" id="ARBA00023126"/>
    </source>
</evidence>
<evidence type="ECO:0000256" key="6">
    <source>
        <dbReference type="ARBA" id="ARBA00018193"/>
    </source>
</evidence>
<dbReference type="FunFam" id="1.10.1040.10:FF:000032">
    <property type="entry name" value="6-phosphogluconate dehydrogenase, decarboxylating"/>
    <property type="match status" value="1"/>
</dbReference>
<feature type="binding site" description="in other chain" evidence="14">
    <location>
        <position position="198"/>
    </location>
    <ligand>
        <name>substrate</name>
        <note>ligand shared between dimeric partners</note>
    </ligand>
</feature>
<dbReference type="Pfam" id="PF00393">
    <property type="entry name" value="6PGD"/>
    <property type="match status" value="1"/>
</dbReference>
<evidence type="ECO:0000256" key="4">
    <source>
        <dbReference type="ARBA" id="ARBA00011738"/>
    </source>
</evidence>
<feature type="binding site" evidence="14">
    <location>
        <position position="448"/>
    </location>
    <ligand>
        <name>substrate</name>
        <note>ligand shared between dimeric partners</note>
    </ligand>
</feature>
<keyword evidence="8 12" id="KW-0560">Oxidoreductase</keyword>
<dbReference type="SMART" id="SM01350">
    <property type="entry name" value="6PGD"/>
    <property type="match status" value="1"/>
</dbReference>
<feature type="binding site" description="in other chain" evidence="14">
    <location>
        <position position="293"/>
    </location>
    <ligand>
        <name>substrate</name>
        <note>ligand shared between dimeric partners</note>
    </ligand>
</feature>
<dbReference type="Gene3D" id="1.20.5.320">
    <property type="entry name" value="6-Phosphogluconate Dehydrogenase, domain 3"/>
    <property type="match status" value="1"/>
</dbReference>
<dbReference type="Pfam" id="PF03446">
    <property type="entry name" value="NAD_binding_2"/>
    <property type="match status" value="1"/>
</dbReference>
<dbReference type="AlphaFoldDB" id="A0A098LHN1"/>
<dbReference type="eggNOG" id="COG0362">
    <property type="taxonomic scope" value="Bacteria"/>
</dbReference>
<evidence type="ECO:0000256" key="3">
    <source>
        <dbReference type="ARBA" id="ARBA00008419"/>
    </source>
</evidence>
<evidence type="ECO:0000256" key="1">
    <source>
        <dbReference type="ARBA" id="ARBA00002526"/>
    </source>
</evidence>
<comment type="similarity">
    <text evidence="3 12 15">Belongs to the 6-phosphogluconate dehydrogenase family.</text>
</comment>
<feature type="binding site" description="in other chain" evidence="14">
    <location>
        <position position="266"/>
    </location>
    <ligand>
        <name>substrate</name>
        <note>ligand shared between dimeric partners</note>
    </ligand>
</feature>
<keyword evidence="10 12" id="KW-0570">Pentose shunt</keyword>
<evidence type="ECO:0000259" key="16">
    <source>
        <dbReference type="SMART" id="SM01350"/>
    </source>
</evidence>
<dbReference type="FunFam" id="3.40.50.720:FF:000007">
    <property type="entry name" value="6-phosphogluconate dehydrogenase, decarboxylating"/>
    <property type="match status" value="1"/>
</dbReference>
<dbReference type="InterPro" id="IPR013328">
    <property type="entry name" value="6PGD_dom2"/>
</dbReference>
<keyword evidence="9 15" id="KW-0311">Gluconate utilization</keyword>
<evidence type="ECO:0000256" key="9">
    <source>
        <dbReference type="ARBA" id="ARBA00023064"/>
    </source>
</evidence>
<dbReference type="PROSITE" id="PS00461">
    <property type="entry name" value="6PGD"/>
    <property type="match status" value="1"/>
</dbReference>
<dbReference type="Gene3D" id="1.10.1040.10">
    <property type="entry name" value="N-(1-d-carboxylethyl)-l-norvaline Dehydrogenase, domain 2"/>
    <property type="match status" value="1"/>
</dbReference>
<evidence type="ECO:0000256" key="11">
    <source>
        <dbReference type="ARBA" id="ARBA00048640"/>
    </source>
</evidence>
<dbReference type="InterPro" id="IPR006115">
    <property type="entry name" value="6PGDH_NADP-bd"/>
</dbReference>
<dbReference type="PANTHER" id="PTHR11811">
    <property type="entry name" value="6-PHOSPHOGLUCONATE DEHYDROGENASE"/>
    <property type="match status" value="1"/>
</dbReference>
<name>A0A098LHN1_9BACT</name>
<comment type="caution">
    <text evidence="17">The sequence shown here is derived from an EMBL/GenBank/DDBJ whole genome shotgun (WGS) entry which is preliminary data.</text>
</comment>
<evidence type="ECO:0000313" key="17">
    <source>
        <dbReference type="EMBL" id="GAL86491.1"/>
    </source>
</evidence>
<dbReference type="NCBIfam" id="NF006765">
    <property type="entry name" value="PRK09287.1"/>
    <property type="match status" value="1"/>
</dbReference>
<feature type="domain" description="6-phosphogluconate dehydrogenase C-terminal" evidence="16">
    <location>
        <begin position="186"/>
        <end position="471"/>
    </location>
</feature>
<accession>A0A098LHN1</accession>
<comment type="function">
    <text evidence="1 12">Catalyzes the oxidative decarboxylation of 6-phosphogluconate to ribulose 5-phosphate and CO(2), with concomitant reduction of NADP to NADPH.</text>
</comment>
<dbReference type="InterPro" id="IPR008927">
    <property type="entry name" value="6-PGluconate_DH-like_C_sf"/>
</dbReference>
<feature type="binding site" description="in other chain" evidence="14">
    <location>
        <begin position="193"/>
        <end position="194"/>
    </location>
    <ligand>
        <name>substrate</name>
        <note>ligand shared between dimeric partners</note>
    </ligand>
</feature>
<reference evidence="17 18" key="1">
    <citation type="submission" date="2014-09" db="EMBL/GenBank/DDBJ databases">
        <title>Sporocytophaga myxococcoides PG-01 genome sequencing.</title>
        <authorList>
            <person name="Liu L."/>
            <person name="Gao P.J."/>
            <person name="Chen G.J."/>
            <person name="Wang L.S."/>
        </authorList>
    </citation>
    <scope>NUCLEOTIDE SEQUENCE [LARGE SCALE GENOMIC DNA]</scope>
    <source>
        <strain evidence="17 18">PG-01</strain>
    </source>
</reference>
<dbReference type="InterPro" id="IPR006183">
    <property type="entry name" value="Pgluconate_DH"/>
</dbReference>
<dbReference type="STRING" id="153721.MYP_3720"/>
<dbReference type="GO" id="GO:0050661">
    <property type="term" value="F:NADP binding"/>
    <property type="evidence" value="ECO:0007669"/>
    <property type="project" value="InterPro"/>
</dbReference>
<dbReference type="InterPro" id="IPR036291">
    <property type="entry name" value="NAD(P)-bd_dom_sf"/>
</dbReference>
<dbReference type="GO" id="GO:0019521">
    <property type="term" value="P:D-gluconate metabolic process"/>
    <property type="evidence" value="ECO:0007669"/>
    <property type="project" value="UniProtKB-KW"/>
</dbReference>
<feature type="active site" description="Proton donor" evidence="13">
    <location>
        <position position="190"/>
    </location>
</feature>
<evidence type="ECO:0000256" key="7">
    <source>
        <dbReference type="ARBA" id="ARBA00022857"/>
    </source>
</evidence>
<evidence type="ECO:0000256" key="8">
    <source>
        <dbReference type="ARBA" id="ARBA00023002"/>
    </source>
</evidence>
<dbReference type="Proteomes" id="UP000030185">
    <property type="component" value="Unassembled WGS sequence"/>
</dbReference>
<dbReference type="SUPFAM" id="SSF51735">
    <property type="entry name" value="NAD(P)-binding Rossmann-fold domains"/>
    <property type="match status" value="1"/>
</dbReference>
<evidence type="ECO:0000313" key="18">
    <source>
        <dbReference type="Proteomes" id="UP000030185"/>
    </source>
</evidence>
<dbReference type="InterPro" id="IPR006113">
    <property type="entry name" value="6PGDH_Gnd/GntZ"/>
</dbReference>